<dbReference type="InterPro" id="IPR002347">
    <property type="entry name" value="SDR_fam"/>
</dbReference>
<dbReference type="FunFam" id="3.40.50.720:FF:000084">
    <property type="entry name" value="Short-chain dehydrogenase reductase"/>
    <property type="match status" value="1"/>
</dbReference>
<protein>
    <submittedName>
        <fullName evidence="3">NAD(P)-binding protein</fullName>
    </submittedName>
</protein>
<gene>
    <name evidence="3" type="ORF">NEOLEDRAFT_1077299</name>
</gene>
<name>A0A165NJX6_9AGAM</name>
<comment type="similarity">
    <text evidence="1">Belongs to the short-chain dehydrogenases/reductases (SDR) family.</text>
</comment>
<proteinExistence type="inferred from homology"/>
<reference evidence="3 4" key="1">
    <citation type="journal article" date="2016" name="Mol. Biol. Evol.">
        <title>Comparative Genomics of Early-Diverging Mushroom-Forming Fungi Provides Insights into the Origins of Lignocellulose Decay Capabilities.</title>
        <authorList>
            <person name="Nagy L.G."/>
            <person name="Riley R."/>
            <person name="Tritt A."/>
            <person name="Adam C."/>
            <person name="Daum C."/>
            <person name="Floudas D."/>
            <person name="Sun H."/>
            <person name="Yadav J.S."/>
            <person name="Pangilinan J."/>
            <person name="Larsson K.H."/>
            <person name="Matsuura K."/>
            <person name="Barry K."/>
            <person name="Labutti K."/>
            <person name="Kuo R."/>
            <person name="Ohm R.A."/>
            <person name="Bhattacharya S.S."/>
            <person name="Shirouzu T."/>
            <person name="Yoshinaga Y."/>
            <person name="Martin F.M."/>
            <person name="Grigoriev I.V."/>
            <person name="Hibbett D.S."/>
        </authorList>
    </citation>
    <scope>NUCLEOTIDE SEQUENCE [LARGE SCALE GENOMIC DNA]</scope>
    <source>
        <strain evidence="3 4">HHB14362 ss-1</strain>
    </source>
</reference>
<evidence type="ECO:0000256" key="1">
    <source>
        <dbReference type="ARBA" id="ARBA00006484"/>
    </source>
</evidence>
<dbReference type="PANTHER" id="PTHR42760:SF121">
    <property type="entry name" value="3-OXOACYL-(ACYL-CARRIER-PROTEIN) REDUCTASE"/>
    <property type="match status" value="1"/>
</dbReference>
<dbReference type="Proteomes" id="UP000076761">
    <property type="component" value="Unassembled WGS sequence"/>
</dbReference>
<dbReference type="PRINTS" id="PR00081">
    <property type="entry name" value="GDHRDH"/>
</dbReference>
<sequence>MAARRITIVTGAAQAIGRAIALRLARDGLAVAISDLSSKRSALEDVAKDIQDSGGHTMTVEANVDDLATTVVDKLGGLDVYVSPTSLYPLPNITPVSMAEFDNIQSVNTRGLLMCYTAATRIMIEQKRGGRIIGASSVSGKKGFAGTGAYSASKFAVRALTQAAACELGYYSITVNAYATGVIDTPLGKEFVLGYCFQLDDTSQIQYQLTSCSRSFTAQSALGRMGHPDDIANIVSFLASKDSGHITGQTIAVDGGLWFD</sequence>
<dbReference type="GO" id="GO:0006633">
    <property type="term" value="P:fatty acid biosynthetic process"/>
    <property type="evidence" value="ECO:0007669"/>
    <property type="project" value="TreeGrafter"/>
</dbReference>
<dbReference type="Pfam" id="PF13561">
    <property type="entry name" value="adh_short_C2"/>
    <property type="match status" value="1"/>
</dbReference>
<evidence type="ECO:0000313" key="3">
    <source>
        <dbReference type="EMBL" id="KZT19750.1"/>
    </source>
</evidence>
<dbReference type="GO" id="GO:0016616">
    <property type="term" value="F:oxidoreductase activity, acting on the CH-OH group of donors, NAD or NADP as acceptor"/>
    <property type="evidence" value="ECO:0007669"/>
    <property type="project" value="TreeGrafter"/>
</dbReference>
<keyword evidence="2" id="KW-0521">NADP</keyword>
<dbReference type="GO" id="GO:0048038">
    <property type="term" value="F:quinone binding"/>
    <property type="evidence" value="ECO:0007669"/>
    <property type="project" value="TreeGrafter"/>
</dbReference>
<evidence type="ECO:0000256" key="2">
    <source>
        <dbReference type="ARBA" id="ARBA00022857"/>
    </source>
</evidence>
<evidence type="ECO:0000313" key="4">
    <source>
        <dbReference type="Proteomes" id="UP000076761"/>
    </source>
</evidence>
<dbReference type="InterPro" id="IPR036291">
    <property type="entry name" value="NAD(P)-bd_dom_sf"/>
</dbReference>
<dbReference type="FunCoup" id="A0A165NJX6">
    <property type="interactions" value="23"/>
</dbReference>
<keyword evidence="4" id="KW-1185">Reference proteome</keyword>
<dbReference type="PRINTS" id="PR00080">
    <property type="entry name" value="SDRFAMILY"/>
</dbReference>
<dbReference type="OrthoDB" id="498125at2759"/>
<dbReference type="InParanoid" id="A0A165NJX6"/>
<dbReference type="STRING" id="1314782.A0A165NJX6"/>
<dbReference type="SUPFAM" id="SSF51735">
    <property type="entry name" value="NAD(P)-binding Rossmann-fold domains"/>
    <property type="match status" value="1"/>
</dbReference>
<accession>A0A165NJX6</accession>
<dbReference type="PANTHER" id="PTHR42760">
    <property type="entry name" value="SHORT-CHAIN DEHYDROGENASES/REDUCTASES FAMILY MEMBER"/>
    <property type="match status" value="1"/>
</dbReference>
<dbReference type="InterPro" id="IPR020904">
    <property type="entry name" value="Sc_DH/Rdtase_CS"/>
</dbReference>
<dbReference type="AlphaFoldDB" id="A0A165NJX6"/>
<dbReference type="Gene3D" id="3.40.50.720">
    <property type="entry name" value="NAD(P)-binding Rossmann-like Domain"/>
    <property type="match status" value="1"/>
</dbReference>
<dbReference type="EMBL" id="KV425634">
    <property type="protein sequence ID" value="KZT19750.1"/>
    <property type="molecule type" value="Genomic_DNA"/>
</dbReference>
<organism evidence="3 4">
    <name type="scientific">Neolentinus lepideus HHB14362 ss-1</name>
    <dbReference type="NCBI Taxonomy" id="1314782"/>
    <lineage>
        <taxon>Eukaryota</taxon>
        <taxon>Fungi</taxon>
        <taxon>Dikarya</taxon>
        <taxon>Basidiomycota</taxon>
        <taxon>Agaricomycotina</taxon>
        <taxon>Agaricomycetes</taxon>
        <taxon>Gloeophyllales</taxon>
        <taxon>Gloeophyllaceae</taxon>
        <taxon>Neolentinus</taxon>
    </lineage>
</organism>
<dbReference type="PROSITE" id="PS00061">
    <property type="entry name" value="ADH_SHORT"/>
    <property type="match status" value="1"/>
</dbReference>